<dbReference type="InterPro" id="IPR050596">
    <property type="entry name" value="AspAT/PAT-like"/>
</dbReference>
<evidence type="ECO:0000256" key="1">
    <source>
        <dbReference type="ARBA" id="ARBA00001933"/>
    </source>
</evidence>
<dbReference type="Proteomes" id="UP000331127">
    <property type="component" value="Unassembled WGS sequence"/>
</dbReference>
<dbReference type="GO" id="GO:0006520">
    <property type="term" value="P:amino acid metabolic process"/>
    <property type="evidence" value="ECO:0007669"/>
    <property type="project" value="InterPro"/>
</dbReference>
<keyword evidence="9" id="KW-1185">Reference proteome</keyword>
<name>A0A5M3WJC9_9ACTN</name>
<keyword evidence="3 6" id="KW-0032">Aminotransferase</keyword>
<dbReference type="Pfam" id="PF00155">
    <property type="entry name" value="Aminotran_1_2"/>
    <property type="match status" value="1"/>
</dbReference>
<dbReference type="AlphaFoldDB" id="A0A5M3WJC9"/>
<evidence type="ECO:0000313" key="9">
    <source>
        <dbReference type="Proteomes" id="UP000331127"/>
    </source>
</evidence>
<protein>
    <recommendedName>
        <fullName evidence="6">Aminotransferase</fullName>
        <ecNumber evidence="6">2.6.1.-</ecNumber>
    </recommendedName>
</protein>
<keyword evidence="4 6" id="KW-0808">Transferase</keyword>
<dbReference type="Gene3D" id="3.40.640.10">
    <property type="entry name" value="Type I PLP-dependent aspartate aminotransferase-like (Major domain)"/>
    <property type="match status" value="1"/>
</dbReference>
<sequence>MATHLAHSVQRVTISAPIALSPTAALREKANELRSAGRPVIDLSAGELDFPTPDHVVAAAVKAAANPDNHRYGPASGLPRLRDAIAAQATDRLGTPIGRAQVAITNGAKQALFNALLAVLDRSGGEVLIPTPYWVSFPSMVTLAGGTPRLVPPSTADLRVTAGDLEHAASDATVALILVSPHNPTGHVYERSDLEAIARWAARRNVWLIMDETYARLTYGIDAISPAIAFPPIVDRLISVGSVSKAYAMTGWRVGWLVGPQPIVDRAVAIQSHTTSNVNQIAQHAALAAVTGPDVTERFRQRLELRRDRAIAALSGALAAPPTATGAFYLYIQLHGDDVTIAAELLELGGIVTVPGRSFGQPGYLRISYAIDDALLDQGVAFIADHLGRTA</sequence>
<evidence type="ECO:0000259" key="7">
    <source>
        <dbReference type="Pfam" id="PF00155"/>
    </source>
</evidence>
<organism evidence="8 9">
    <name type="scientific">Acrocarpospora macrocephala</name>
    <dbReference type="NCBI Taxonomy" id="150177"/>
    <lineage>
        <taxon>Bacteria</taxon>
        <taxon>Bacillati</taxon>
        <taxon>Actinomycetota</taxon>
        <taxon>Actinomycetes</taxon>
        <taxon>Streptosporangiales</taxon>
        <taxon>Streptosporangiaceae</taxon>
        <taxon>Acrocarpospora</taxon>
    </lineage>
</organism>
<evidence type="ECO:0000256" key="5">
    <source>
        <dbReference type="ARBA" id="ARBA00022898"/>
    </source>
</evidence>
<evidence type="ECO:0000256" key="3">
    <source>
        <dbReference type="ARBA" id="ARBA00022576"/>
    </source>
</evidence>
<reference evidence="8 9" key="1">
    <citation type="submission" date="2019-10" db="EMBL/GenBank/DDBJ databases">
        <title>Whole genome shotgun sequence of Acrocarpospora macrocephala NBRC 16266.</title>
        <authorList>
            <person name="Ichikawa N."/>
            <person name="Kimura A."/>
            <person name="Kitahashi Y."/>
            <person name="Komaki H."/>
            <person name="Oguchi A."/>
        </authorList>
    </citation>
    <scope>NUCLEOTIDE SEQUENCE [LARGE SCALE GENOMIC DNA]</scope>
    <source>
        <strain evidence="8 9">NBRC 16266</strain>
    </source>
</reference>
<dbReference type="InterPro" id="IPR004839">
    <property type="entry name" value="Aminotransferase_I/II_large"/>
</dbReference>
<evidence type="ECO:0000256" key="2">
    <source>
        <dbReference type="ARBA" id="ARBA00007441"/>
    </source>
</evidence>
<dbReference type="InterPro" id="IPR004838">
    <property type="entry name" value="NHTrfase_class1_PyrdxlP-BS"/>
</dbReference>
<dbReference type="SUPFAM" id="SSF53383">
    <property type="entry name" value="PLP-dependent transferases"/>
    <property type="match status" value="1"/>
</dbReference>
<accession>A0A5M3WJC9</accession>
<dbReference type="Gene3D" id="3.90.1150.10">
    <property type="entry name" value="Aspartate Aminotransferase, domain 1"/>
    <property type="match status" value="1"/>
</dbReference>
<feature type="domain" description="Aminotransferase class I/classII large" evidence="7">
    <location>
        <begin position="39"/>
        <end position="382"/>
    </location>
</feature>
<dbReference type="PANTHER" id="PTHR46383">
    <property type="entry name" value="ASPARTATE AMINOTRANSFERASE"/>
    <property type="match status" value="1"/>
</dbReference>
<comment type="caution">
    <text evidence="8">The sequence shown here is derived from an EMBL/GenBank/DDBJ whole genome shotgun (WGS) entry which is preliminary data.</text>
</comment>
<dbReference type="InterPro" id="IPR015421">
    <property type="entry name" value="PyrdxlP-dep_Trfase_major"/>
</dbReference>
<dbReference type="EMBL" id="BLAE01000005">
    <property type="protein sequence ID" value="GES07143.1"/>
    <property type="molecule type" value="Genomic_DNA"/>
</dbReference>
<dbReference type="CDD" id="cd00609">
    <property type="entry name" value="AAT_like"/>
    <property type="match status" value="1"/>
</dbReference>
<dbReference type="InterPro" id="IPR015422">
    <property type="entry name" value="PyrdxlP-dep_Trfase_small"/>
</dbReference>
<evidence type="ECO:0000256" key="4">
    <source>
        <dbReference type="ARBA" id="ARBA00022679"/>
    </source>
</evidence>
<dbReference type="EC" id="2.6.1.-" evidence="6"/>
<evidence type="ECO:0000256" key="6">
    <source>
        <dbReference type="RuleBase" id="RU000481"/>
    </source>
</evidence>
<dbReference type="PROSITE" id="PS00105">
    <property type="entry name" value="AA_TRANSFER_CLASS_1"/>
    <property type="match status" value="1"/>
</dbReference>
<dbReference type="GO" id="GO:0030170">
    <property type="term" value="F:pyridoxal phosphate binding"/>
    <property type="evidence" value="ECO:0007669"/>
    <property type="project" value="InterPro"/>
</dbReference>
<proteinExistence type="inferred from homology"/>
<gene>
    <name evidence="8" type="ORF">Amac_007380</name>
</gene>
<evidence type="ECO:0000313" key="8">
    <source>
        <dbReference type="EMBL" id="GES07143.1"/>
    </source>
</evidence>
<comment type="similarity">
    <text evidence="2 6">Belongs to the class-I pyridoxal-phosphate-dependent aminotransferase family.</text>
</comment>
<dbReference type="PANTHER" id="PTHR46383:SF1">
    <property type="entry name" value="ASPARTATE AMINOTRANSFERASE"/>
    <property type="match status" value="1"/>
</dbReference>
<comment type="cofactor">
    <cofactor evidence="1 6">
        <name>pyridoxal 5'-phosphate</name>
        <dbReference type="ChEBI" id="CHEBI:597326"/>
    </cofactor>
</comment>
<dbReference type="GO" id="GO:0008483">
    <property type="term" value="F:transaminase activity"/>
    <property type="evidence" value="ECO:0007669"/>
    <property type="project" value="UniProtKB-KW"/>
</dbReference>
<keyword evidence="5" id="KW-0663">Pyridoxal phosphate</keyword>
<dbReference type="InterPro" id="IPR015424">
    <property type="entry name" value="PyrdxlP-dep_Trfase"/>
</dbReference>